<dbReference type="PANTHER" id="PTHR22923">
    <property type="entry name" value="CEREBELLIN-RELATED"/>
    <property type="match status" value="1"/>
</dbReference>
<dbReference type="InterPro" id="IPR008983">
    <property type="entry name" value="Tumour_necrosis_fac-like_dom"/>
</dbReference>
<dbReference type="RefSeq" id="XP_022295099.1">
    <property type="nucleotide sequence ID" value="XM_022439391.1"/>
</dbReference>
<accession>A0A8B8AXS6</accession>
<feature type="domain" description="C1q" evidence="5">
    <location>
        <begin position="40"/>
        <end position="165"/>
    </location>
</feature>
<dbReference type="InterPro" id="IPR001073">
    <property type="entry name" value="C1q_dom"/>
</dbReference>
<protein>
    <submittedName>
        <fullName evidence="7">Heavy metal-binding protein HIP-like</fullName>
    </submittedName>
</protein>
<keyword evidence="2" id="KW-0964">Secreted</keyword>
<dbReference type="SUPFAM" id="SSF49842">
    <property type="entry name" value="TNF-like"/>
    <property type="match status" value="1"/>
</dbReference>
<evidence type="ECO:0000313" key="6">
    <source>
        <dbReference type="Proteomes" id="UP000694844"/>
    </source>
</evidence>
<name>A0A8B8AXS6_CRAVI</name>
<dbReference type="InterPro" id="IPR050822">
    <property type="entry name" value="Cerebellin_Synaptic_Org"/>
</dbReference>
<evidence type="ECO:0000256" key="4">
    <source>
        <dbReference type="SAM" id="SignalP"/>
    </source>
</evidence>
<evidence type="ECO:0000256" key="2">
    <source>
        <dbReference type="ARBA" id="ARBA00022525"/>
    </source>
</evidence>
<evidence type="ECO:0000256" key="3">
    <source>
        <dbReference type="ARBA" id="ARBA00022729"/>
    </source>
</evidence>
<proteinExistence type="predicted"/>
<dbReference type="PANTHER" id="PTHR22923:SF116">
    <property type="entry name" value="C1Q DOMAIN-CONTAINING PROTEIN"/>
    <property type="match status" value="1"/>
</dbReference>
<dbReference type="Gene3D" id="2.60.120.40">
    <property type="match status" value="1"/>
</dbReference>
<dbReference type="SMART" id="SM00110">
    <property type="entry name" value="C1Q"/>
    <property type="match status" value="1"/>
</dbReference>
<dbReference type="PROSITE" id="PS50871">
    <property type="entry name" value="C1Q"/>
    <property type="match status" value="1"/>
</dbReference>
<feature type="chain" id="PRO_5034680876" evidence="4">
    <location>
        <begin position="20"/>
        <end position="165"/>
    </location>
</feature>
<gene>
    <name evidence="7" type="primary">LOC111105226</name>
</gene>
<organism evidence="6 7">
    <name type="scientific">Crassostrea virginica</name>
    <name type="common">Eastern oyster</name>
    <dbReference type="NCBI Taxonomy" id="6565"/>
    <lineage>
        <taxon>Eukaryota</taxon>
        <taxon>Metazoa</taxon>
        <taxon>Spiralia</taxon>
        <taxon>Lophotrochozoa</taxon>
        <taxon>Mollusca</taxon>
        <taxon>Bivalvia</taxon>
        <taxon>Autobranchia</taxon>
        <taxon>Pteriomorphia</taxon>
        <taxon>Ostreida</taxon>
        <taxon>Ostreoidea</taxon>
        <taxon>Ostreidae</taxon>
        <taxon>Crassostrea</taxon>
    </lineage>
</organism>
<keyword evidence="6" id="KW-1185">Reference proteome</keyword>
<keyword evidence="3 4" id="KW-0732">Signal</keyword>
<comment type="subcellular location">
    <subcellularLocation>
        <location evidence="1">Secreted</location>
    </subcellularLocation>
</comment>
<dbReference type="Proteomes" id="UP000694844">
    <property type="component" value="Chromosome 7"/>
</dbReference>
<dbReference type="Pfam" id="PF00386">
    <property type="entry name" value="C1q"/>
    <property type="match status" value="1"/>
</dbReference>
<dbReference type="OrthoDB" id="6158150at2759"/>
<evidence type="ECO:0000313" key="7">
    <source>
        <dbReference type="RefSeq" id="XP_022295099.1"/>
    </source>
</evidence>
<dbReference type="AlphaFoldDB" id="A0A8B8AXS6"/>
<evidence type="ECO:0000256" key="1">
    <source>
        <dbReference type="ARBA" id="ARBA00004613"/>
    </source>
</evidence>
<sequence length="165" mass="18571">MKAAVLCIVVALICEISDGLDMMQILEELKRVEPIIREIYERKWVMFTAGLTTPSSTWENRILIFDTVILNVGDGYNSSTGVFCAPSDGMYFFGVCSNQNLGLDIVLNDVSKVQLHAHSPEVHQFGMNVGWLILQKGDHVWVKHTYGKSYWTDEVPMISFLGVLI</sequence>
<feature type="signal peptide" evidence="4">
    <location>
        <begin position="1"/>
        <end position="19"/>
    </location>
</feature>
<dbReference type="KEGG" id="cvn:111105226"/>
<reference evidence="7" key="1">
    <citation type="submission" date="2025-08" db="UniProtKB">
        <authorList>
            <consortium name="RefSeq"/>
        </authorList>
    </citation>
    <scope>IDENTIFICATION</scope>
    <source>
        <tissue evidence="7">Whole sample</tissue>
    </source>
</reference>
<evidence type="ECO:0000259" key="5">
    <source>
        <dbReference type="PROSITE" id="PS50871"/>
    </source>
</evidence>
<dbReference type="GeneID" id="111105226"/>
<dbReference type="GO" id="GO:0005576">
    <property type="term" value="C:extracellular region"/>
    <property type="evidence" value="ECO:0007669"/>
    <property type="project" value="UniProtKB-SubCell"/>
</dbReference>
<dbReference type="PRINTS" id="PR00007">
    <property type="entry name" value="COMPLEMNTC1Q"/>
</dbReference>